<organism evidence="1 2">
    <name type="scientific">Nepenthes gracilis</name>
    <name type="common">Slender pitcher plant</name>
    <dbReference type="NCBI Taxonomy" id="150966"/>
    <lineage>
        <taxon>Eukaryota</taxon>
        <taxon>Viridiplantae</taxon>
        <taxon>Streptophyta</taxon>
        <taxon>Embryophyta</taxon>
        <taxon>Tracheophyta</taxon>
        <taxon>Spermatophyta</taxon>
        <taxon>Magnoliopsida</taxon>
        <taxon>eudicotyledons</taxon>
        <taxon>Gunneridae</taxon>
        <taxon>Pentapetalae</taxon>
        <taxon>Caryophyllales</taxon>
        <taxon>Nepenthaceae</taxon>
        <taxon>Nepenthes</taxon>
    </lineage>
</organism>
<reference evidence="1" key="1">
    <citation type="submission" date="2023-05" db="EMBL/GenBank/DDBJ databases">
        <title>Nepenthes gracilis genome sequencing.</title>
        <authorList>
            <person name="Fukushima K."/>
        </authorList>
    </citation>
    <scope>NUCLEOTIDE SEQUENCE</scope>
    <source>
        <strain evidence="1">SING2019-196</strain>
    </source>
</reference>
<evidence type="ECO:0000313" key="1">
    <source>
        <dbReference type="EMBL" id="GMH23592.1"/>
    </source>
</evidence>
<proteinExistence type="predicted"/>
<dbReference type="Proteomes" id="UP001279734">
    <property type="component" value="Unassembled WGS sequence"/>
</dbReference>
<accession>A0AAD3XZI1</accession>
<gene>
    <name evidence="1" type="ORF">Nepgr_025435</name>
</gene>
<sequence>MLGIILSLHTSMDARATICELEYGGRQCHPTRHLLAPTQATNQAWHDWCEPGYERGRQLTKVMVHQVWTLVVAILCASADEVIGGSVCCRGGNTLGKRNSCGNIL</sequence>
<protein>
    <submittedName>
        <fullName evidence="1">Uncharacterized protein</fullName>
    </submittedName>
</protein>
<name>A0AAD3XZI1_NEPGR</name>
<dbReference type="AlphaFoldDB" id="A0AAD3XZI1"/>
<keyword evidence="2" id="KW-1185">Reference proteome</keyword>
<evidence type="ECO:0000313" key="2">
    <source>
        <dbReference type="Proteomes" id="UP001279734"/>
    </source>
</evidence>
<comment type="caution">
    <text evidence="1">The sequence shown here is derived from an EMBL/GenBank/DDBJ whole genome shotgun (WGS) entry which is preliminary data.</text>
</comment>
<dbReference type="EMBL" id="BSYO01000026">
    <property type="protein sequence ID" value="GMH23592.1"/>
    <property type="molecule type" value="Genomic_DNA"/>
</dbReference>